<feature type="transmembrane region" description="Helical" evidence="1">
    <location>
        <begin position="28"/>
        <end position="46"/>
    </location>
</feature>
<gene>
    <name evidence="2" type="ORF">NSMM_480010</name>
</gene>
<proteinExistence type="predicted"/>
<reference evidence="2 3" key="1">
    <citation type="submission" date="2016-10" db="EMBL/GenBank/DDBJ databases">
        <authorList>
            <person name="de Groot N.N."/>
        </authorList>
    </citation>
    <scope>NUCLEOTIDE SEQUENCE [LARGE SCALE GENOMIC DNA]</scope>
    <source>
        <strain evidence="2">1</strain>
    </source>
</reference>
<evidence type="ECO:0000256" key="1">
    <source>
        <dbReference type="SAM" id="Phobius"/>
    </source>
</evidence>
<name>A0A1G5SFV1_9PROT</name>
<dbReference type="STRING" id="51642.NSMM_480010"/>
<keyword evidence="3" id="KW-1185">Reference proteome</keyword>
<dbReference type="RefSeq" id="WP_176753915.1">
    <property type="nucleotide sequence ID" value="NZ_FMWO01000056.1"/>
</dbReference>
<evidence type="ECO:0000313" key="2">
    <source>
        <dbReference type="EMBL" id="SCZ86008.1"/>
    </source>
</evidence>
<dbReference type="EMBL" id="FMWO01000056">
    <property type="protein sequence ID" value="SCZ86008.1"/>
    <property type="molecule type" value="Genomic_DNA"/>
</dbReference>
<keyword evidence="1" id="KW-0472">Membrane</keyword>
<sequence>MEIDIRRAYDPVQSGSDDYRVLVDRPRLVMAILLPFLLASMFVRMTDGDLRI</sequence>
<protein>
    <submittedName>
        <fullName evidence="2">Uncharacterized protein</fullName>
    </submittedName>
</protein>
<dbReference type="Proteomes" id="UP000198729">
    <property type="component" value="Unassembled WGS sequence"/>
</dbReference>
<dbReference type="AlphaFoldDB" id="A0A1G5SFV1"/>
<evidence type="ECO:0000313" key="3">
    <source>
        <dbReference type="Proteomes" id="UP000198729"/>
    </source>
</evidence>
<keyword evidence="1" id="KW-1133">Transmembrane helix</keyword>
<accession>A0A1G5SFV1</accession>
<organism evidence="2 3">
    <name type="scientific">Nitrosomonas mobilis</name>
    <dbReference type="NCBI Taxonomy" id="51642"/>
    <lineage>
        <taxon>Bacteria</taxon>
        <taxon>Pseudomonadati</taxon>
        <taxon>Pseudomonadota</taxon>
        <taxon>Betaproteobacteria</taxon>
        <taxon>Nitrosomonadales</taxon>
        <taxon>Nitrosomonadaceae</taxon>
        <taxon>Nitrosomonas</taxon>
    </lineage>
</organism>
<keyword evidence="1" id="KW-0812">Transmembrane</keyword>